<gene>
    <name evidence="1" type="ORF">GCM10022222_43020</name>
</gene>
<evidence type="ECO:0000313" key="1">
    <source>
        <dbReference type="EMBL" id="GAA3554728.1"/>
    </source>
</evidence>
<proteinExistence type="predicted"/>
<accession>A0ABP6WQK4</accession>
<keyword evidence="2" id="KW-1185">Reference proteome</keyword>
<protein>
    <submittedName>
        <fullName evidence="1">DUF5988 family protein</fullName>
    </submittedName>
</protein>
<organism evidence="1 2">
    <name type="scientific">Amycolatopsis ultiminotia</name>
    <dbReference type="NCBI Taxonomy" id="543629"/>
    <lineage>
        <taxon>Bacteria</taxon>
        <taxon>Bacillati</taxon>
        <taxon>Actinomycetota</taxon>
        <taxon>Actinomycetes</taxon>
        <taxon>Pseudonocardiales</taxon>
        <taxon>Pseudonocardiaceae</taxon>
        <taxon>Amycolatopsis</taxon>
    </lineage>
</organism>
<comment type="caution">
    <text evidence="1">The sequence shown here is derived from an EMBL/GenBank/DDBJ whole genome shotgun (WGS) entry which is preliminary data.</text>
</comment>
<evidence type="ECO:0000313" key="2">
    <source>
        <dbReference type="Proteomes" id="UP001500689"/>
    </source>
</evidence>
<dbReference type="RefSeq" id="WP_344862468.1">
    <property type="nucleotide sequence ID" value="NZ_BAAAZN010000008.1"/>
</dbReference>
<dbReference type="Pfam" id="PF19450">
    <property type="entry name" value="DUF5988"/>
    <property type="match status" value="1"/>
</dbReference>
<reference evidence="2" key="1">
    <citation type="journal article" date="2019" name="Int. J. Syst. Evol. Microbiol.">
        <title>The Global Catalogue of Microorganisms (GCM) 10K type strain sequencing project: providing services to taxonomists for standard genome sequencing and annotation.</title>
        <authorList>
            <consortium name="The Broad Institute Genomics Platform"/>
            <consortium name="The Broad Institute Genome Sequencing Center for Infectious Disease"/>
            <person name="Wu L."/>
            <person name="Ma J."/>
        </authorList>
    </citation>
    <scope>NUCLEOTIDE SEQUENCE [LARGE SCALE GENOMIC DNA]</scope>
    <source>
        <strain evidence="2">JCM 16898</strain>
    </source>
</reference>
<sequence>MSVAQVKIALSGGPAELTATDRSIRVAELDRTLKIRRGAGYEHFVHDGQAVDGSGIAVFRWTHRTKIAE</sequence>
<dbReference type="InterPro" id="IPR046030">
    <property type="entry name" value="DUF5988"/>
</dbReference>
<dbReference type="Proteomes" id="UP001500689">
    <property type="component" value="Unassembled WGS sequence"/>
</dbReference>
<name>A0ABP6WQK4_9PSEU</name>
<dbReference type="EMBL" id="BAAAZN010000008">
    <property type="protein sequence ID" value="GAA3554728.1"/>
    <property type="molecule type" value="Genomic_DNA"/>
</dbReference>